<keyword evidence="11 18" id="KW-0675">Receptor</keyword>
<evidence type="ECO:0000256" key="8">
    <source>
        <dbReference type="ARBA" id="ARBA00023065"/>
    </source>
</evidence>
<evidence type="ECO:0000313" key="19">
    <source>
        <dbReference type="Proteomes" id="UP000450676"/>
    </source>
</evidence>
<dbReference type="EMBL" id="WWCU01000036">
    <property type="protein sequence ID" value="MYN10352.1"/>
    <property type="molecule type" value="Genomic_DNA"/>
</dbReference>
<protein>
    <submittedName>
        <fullName evidence="18">TonB-dependent receptor</fullName>
    </submittedName>
</protein>
<feature type="chain" id="PRO_5030560094" evidence="15">
    <location>
        <begin position="27"/>
        <end position="686"/>
    </location>
</feature>
<evidence type="ECO:0000259" key="17">
    <source>
        <dbReference type="Pfam" id="PF07715"/>
    </source>
</evidence>
<sequence>MMLFRPTPFALAAALCTLLASSASHADDTLMQRVLIDGSRASQLGIADAAGDGSVTQQQLAARTTYRPGELLEATPGLIVSQHSGEGKANQFYLRGFNLDHGTDLRTTVDGMPVNQRSHAHGQGWTDLNFLIPELAARLDYKKGPYSAEEGDFASAGAASIIYANRLVRGVASASVGQNGYRRALLADSASVNEANNGALLYAIEALHNDGPYTRGDDYKKLNGVLRYSQGYANNGFTVTAMAYNADWNATDQIPLRAVQQGLLGRYDGIDNTDGGKAHRYSLSGAWQRSGEDTAAKVGAYLIANQLDLYSNFTYFMDDPVNGDQFAQPDRRVTSGVDASHAWHAHIGEASSITTVGLQLQNDNIFNGLYKTVARRAVATTRADHIVETSAGLYVENSTRWSPVLRTTAGLRADAYRFDVRPSEAGSASALEHPAGRASDRLLSPSLSAVFGPWALTEFYANAGTGFHSNDARGAVAADAPLVRSRGLELGVRSEWLPRLQTSLSVYRLDFDFELSYVGDAGATEAGDPSRRYGVEFSNYYKPFKWLSVDADLAFARARSRGAEARAAGAAYIPGAVEGVAQLALTVDKLGPWSGALRLRWFGPRPLAEDNSVRSRASQTLNGRIGYKFAGGMQLELEAFNLANRRVSAIDYYYASRLKGETQPVDDVHFHPIESRSFRLMLTRSF</sequence>
<dbReference type="Pfam" id="PF00593">
    <property type="entry name" value="TonB_dep_Rec_b-barrel"/>
    <property type="match status" value="1"/>
</dbReference>
<dbReference type="InterPro" id="IPR012910">
    <property type="entry name" value="Plug_dom"/>
</dbReference>
<dbReference type="PANTHER" id="PTHR32552:SF81">
    <property type="entry name" value="TONB-DEPENDENT OUTER MEMBRANE RECEPTOR"/>
    <property type="match status" value="1"/>
</dbReference>
<keyword evidence="15" id="KW-0732">Signal</keyword>
<dbReference type="GO" id="GO:0006826">
    <property type="term" value="P:iron ion transport"/>
    <property type="evidence" value="ECO:0007669"/>
    <property type="project" value="UniProtKB-KW"/>
</dbReference>
<dbReference type="SUPFAM" id="SSF56935">
    <property type="entry name" value="Porins"/>
    <property type="match status" value="1"/>
</dbReference>
<accession>A0A7X4HH62</accession>
<evidence type="ECO:0000256" key="2">
    <source>
        <dbReference type="ARBA" id="ARBA00009810"/>
    </source>
</evidence>
<evidence type="ECO:0000256" key="1">
    <source>
        <dbReference type="ARBA" id="ARBA00004571"/>
    </source>
</evidence>
<organism evidence="18 19">
    <name type="scientific">Pseudoduganella aquatica</name>
    <dbReference type="NCBI Taxonomy" id="2660641"/>
    <lineage>
        <taxon>Bacteria</taxon>
        <taxon>Pseudomonadati</taxon>
        <taxon>Pseudomonadota</taxon>
        <taxon>Betaproteobacteria</taxon>
        <taxon>Burkholderiales</taxon>
        <taxon>Oxalobacteraceae</taxon>
        <taxon>Telluria group</taxon>
        <taxon>Pseudoduganella</taxon>
    </lineage>
</organism>
<dbReference type="InterPro" id="IPR037066">
    <property type="entry name" value="Plug_dom_sf"/>
</dbReference>
<evidence type="ECO:0000256" key="3">
    <source>
        <dbReference type="ARBA" id="ARBA00022448"/>
    </source>
</evidence>
<dbReference type="GO" id="GO:0009279">
    <property type="term" value="C:cell outer membrane"/>
    <property type="evidence" value="ECO:0007669"/>
    <property type="project" value="UniProtKB-SubCell"/>
</dbReference>
<comment type="subcellular location">
    <subcellularLocation>
        <location evidence="1 13">Cell outer membrane</location>
        <topology evidence="1 13">Multi-pass membrane protein</topology>
    </subcellularLocation>
</comment>
<evidence type="ECO:0000256" key="10">
    <source>
        <dbReference type="ARBA" id="ARBA00023136"/>
    </source>
</evidence>
<evidence type="ECO:0000256" key="15">
    <source>
        <dbReference type="SAM" id="SignalP"/>
    </source>
</evidence>
<dbReference type="Gene3D" id="2.170.130.10">
    <property type="entry name" value="TonB-dependent receptor, plug domain"/>
    <property type="match status" value="1"/>
</dbReference>
<evidence type="ECO:0000256" key="14">
    <source>
        <dbReference type="RuleBase" id="RU003357"/>
    </source>
</evidence>
<evidence type="ECO:0000256" key="9">
    <source>
        <dbReference type="ARBA" id="ARBA00023077"/>
    </source>
</evidence>
<evidence type="ECO:0000259" key="16">
    <source>
        <dbReference type="Pfam" id="PF00593"/>
    </source>
</evidence>
<dbReference type="AlphaFoldDB" id="A0A7X4HH62"/>
<feature type="domain" description="TonB-dependent receptor-like beta-barrel" evidence="16">
    <location>
        <begin position="216"/>
        <end position="642"/>
    </location>
</feature>
<dbReference type="PANTHER" id="PTHR32552">
    <property type="entry name" value="FERRICHROME IRON RECEPTOR-RELATED"/>
    <property type="match status" value="1"/>
</dbReference>
<keyword evidence="4 13" id="KW-1134">Transmembrane beta strand</keyword>
<evidence type="ECO:0000256" key="5">
    <source>
        <dbReference type="ARBA" id="ARBA00022496"/>
    </source>
</evidence>
<dbReference type="PROSITE" id="PS52016">
    <property type="entry name" value="TONB_DEPENDENT_REC_3"/>
    <property type="match status" value="1"/>
</dbReference>
<dbReference type="Proteomes" id="UP000450676">
    <property type="component" value="Unassembled WGS sequence"/>
</dbReference>
<keyword evidence="19" id="KW-1185">Reference proteome</keyword>
<gene>
    <name evidence="18" type="ORF">GTP77_23795</name>
</gene>
<feature type="domain" description="TonB-dependent receptor plug" evidence="17">
    <location>
        <begin position="54"/>
        <end position="158"/>
    </location>
</feature>
<comment type="similarity">
    <text evidence="2 13 14">Belongs to the TonB-dependent receptor family.</text>
</comment>
<evidence type="ECO:0000256" key="11">
    <source>
        <dbReference type="ARBA" id="ARBA00023170"/>
    </source>
</evidence>
<keyword evidence="8" id="KW-0406">Ion transport</keyword>
<dbReference type="InterPro" id="IPR036942">
    <property type="entry name" value="Beta-barrel_TonB_sf"/>
</dbReference>
<keyword evidence="10 13" id="KW-0472">Membrane</keyword>
<keyword evidence="3 13" id="KW-0813">Transport</keyword>
<dbReference type="InterPro" id="IPR039426">
    <property type="entry name" value="TonB-dep_rcpt-like"/>
</dbReference>
<comment type="caution">
    <text evidence="18">The sequence shown here is derived from an EMBL/GenBank/DDBJ whole genome shotgun (WGS) entry which is preliminary data.</text>
</comment>
<evidence type="ECO:0000313" key="18">
    <source>
        <dbReference type="EMBL" id="MYN10352.1"/>
    </source>
</evidence>
<dbReference type="Pfam" id="PF07715">
    <property type="entry name" value="Plug"/>
    <property type="match status" value="1"/>
</dbReference>
<reference evidence="18 19" key="1">
    <citation type="submission" date="2019-12" db="EMBL/GenBank/DDBJ databases">
        <title>Novel species isolated from a subtropical stream in China.</title>
        <authorList>
            <person name="Lu H."/>
        </authorList>
    </citation>
    <scope>NUCLEOTIDE SEQUENCE [LARGE SCALE GENOMIC DNA]</scope>
    <source>
        <strain evidence="18 19">FT127W</strain>
    </source>
</reference>
<dbReference type="InterPro" id="IPR000531">
    <property type="entry name" value="Beta-barrel_TonB"/>
</dbReference>
<evidence type="ECO:0000256" key="13">
    <source>
        <dbReference type="PROSITE-ProRule" id="PRU01360"/>
    </source>
</evidence>
<proteinExistence type="inferred from homology"/>
<keyword evidence="6 13" id="KW-0812">Transmembrane</keyword>
<feature type="signal peptide" evidence="15">
    <location>
        <begin position="1"/>
        <end position="26"/>
    </location>
</feature>
<evidence type="ECO:0000256" key="7">
    <source>
        <dbReference type="ARBA" id="ARBA00023004"/>
    </source>
</evidence>
<keyword evidence="7" id="KW-0408">Iron</keyword>
<keyword evidence="5" id="KW-0410">Iron transport</keyword>
<evidence type="ECO:0000256" key="12">
    <source>
        <dbReference type="ARBA" id="ARBA00023237"/>
    </source>
</evidence>
<evidence type="ECO:0000256" key="4">
    <source>
        <dbReference type="ARBA" id="ARBA00022452"/>
    </source>
</evidence>
<keyword evidence="12 13" id="KW-0998">Cell outer membrane</keyword>
<keyword evidence="9 14" id="KW-0798">TonB box</keyword>
<dbReference type="Gene3D" id="2.40.170.20">
    <property type="entry name" value="TonB-dependent receptor, beta-barrel domain"/>
    <property type="match status" value="1"/>
</dbReference>
<evidence type="ECO:0000256" key="6">
    <source>
        <dbReference type="ARBA" id="ARBA00022692"/>
    </source>
</evidence>
<name>A0A7X4HH62_9BURK</name>